<dbReference type="InterPro" id="IPR009057">
    <property type="entry name" value="Homeodomain-like_sf"/>
</dbReference>
<dbReference type="EMBL" id="CAXDID020000042">
    <property type="protein sequence ID" value="CAL6000991.1"/>
    <property type="molecule type" value="Genomic_DNA"/>
</dbReference>
<evidence type="ECO:0000313" key="6">
    <source>
        <dbReference type="Proteomes" id="UP001642409"/>
    </source>
</evidence>
<dbReference type="EMBL" id="CATOUU010001125">
    <property type="protein sequence ID" value="CAI9973793.1"/>
    <property type="molecule type" value="Genomic_DNA"/>
</dbReference>
<dbReference type="SUPFAM" id="SSF46689">
    <property type="entry name" value="Homeodomain-like"/>
    <property type="match status" value="1"/>
</dbReference>
<reference evidence="2" key="1">
    <citation type="submission" date="2023-06" db="EMBL/GenBank/DDBJ databases">
        <authorList>
            <person name="Kurt Z."/>
        </authorList>
    </citation>
    <scope>NUCLEOTIDE SEQUENCE</scope>
</reference>
<dbReference type="EMBL" id="CATOUU010000797">
    <property type="protein sequence ID" value="CAI9949409.1"/>
    <property type="molecule type" value="Genomic_DNA"/>
</dbReference>
<organism evidence="2">
    <name type="scientific">Hexamita inflata</name>
    <dbReference type="NCBI Taxonomy" id="28002"/>
    <lineage>
        <taxon>Eukaryota</taxon>
        <taxon>Metamonada</taxon>
        <taxon>Diplomonadida</taxon>
        <taxon>Hexamitidae</taxon>
        <taxon>Hexamitinae</taxon>
        <taxon>Hexamita</taxon>
    </lineage>
</organism>
<dbReference type="GO" id="GO:0003677">
    <property type="term" value="F:DNA binding"/>
    <property type="evidence" value="ECO:0007669"/>
    <property type="project" value="UniProtKB-KW"/>
</dbReference>
<feature type="region of interest" description="Disordered" evidence="1">
    <location>
        <begin position="95"/>
        <end position="114"/>
    </location>
</feature>
<dbReference type="AlphaFoldDB" id="A0AA86PZR0"/>
<reference evidence="4 6" key="2">
    <citation type="submission" date="2024-07" db="EMBL/GenBank/DDBJ databases">
        <authorList>
            <person name="Akdeniz Z."/>
        </authorList>
    </citation>
    <scope>NUCLEOTIDE SEQUENCE [LARGE SCALE GENOMIC DNA]</scope>
</reference>
<accession>A0AA86PZR0</accession>
<evidence type="ECO:0000313" key="4">
    <source>
        <dbReference type="EMBL" id="CAL6000991.1"/>
    </source>
</evidence>
<protein>
    <submittedName>
        <fullName evidence="2">Myb-like DNA-binding domain-containing protein</fullName>
    </submittedName>
    <submittedName>
        <fullName evidence="4">Myb-like_DNA-binding domain-containing protein</fullName>
    </submittedName>
</protein>
<keyword evidence="2" id="KW-0238">DNA-binding</keyword>
<comment type="caution">
    <text evidence="2">The sequence shown here is derived from an EMBL/GenBank/DDBJ whole genome shotgun (WGS) entry which is preliminary data.</text>
</comment>
<dbReference type="Proteomes" id="UP001642409">
    <property type="component" value="Unassembled WGS sequence"/>
</dbReference>
<name>A0AA86PZR0_9EUKA</name>
<evidence type="ECO:0000313" key="5">
    <source>
        <dbReference type="EMBL" id="CAL6087912.1"/>
    </source>
</evidence>
<evidence type="ECO:0000256" key="1">
    <source>
        <dbReference type="SAM" id="MobiDB-lite"/>
    </source>
</evidence>
<dbReference type="EMBL" id="CAXDID020000404">
    <property type="protein sequence ID" value="CAL6087912.1"/>
    <property type="molecule type" value="Genomic_DNA"/>
</dbReference>
<proteinExistence type="predicted"/>
<evidence type="ECO:0000313" key="3">
    <source>
        <dbReference type="EMBL" id="CAI9973793.1"/>
    </source>
</evidence>
<sequence length="132" mass="15492">MPKTFTLEFTQQVADFIQSAPRAGTRWVSQGQESQKNPMYHKWTREEEISLCRLIASYSTNWELLNRQYLPQFNVLQLKNKYREIVSDFNLHLGKKPKKQERARREGGASGELSAQKEEEVYRVLRSLLASQ</sequence>
<keyword evidence="6" id="KW-1185">Reference proteome</keyword>
<evidence type="ECO:0000313" key="2">
    <source>
        <dbReference type="EMBL" id="CAI9949409.1"/>
    </source>
</evidence>
<gene>
    <name evidence="4" type="ORF">HINF_LOCUS17109</name>
    <name evidence="2" type="ORF">HINF_LOCUS37054</name>
    <name evidence="3" type="ORF">HINF_LOCUS61438</name>
    <name evidence="5" type="ORF">HINF_LOCUS63873</name>
</gene>